<dbReference type="AlphaFoldDB" id="A0A7M3T7K6"/>
<comment type="pathway">
    <text evidence="1 9">Amino-acid degradation; L-histidine degradation into L-glutamate; N-formimidoyl-L-glutamate from L-histidine: step 2/3.</text>
</comment>
<dbReference type="Pfam" id="PF17392">
    <property type="entry name" value="Urocanase_C"/>
    <property type="match status" value="1"/>
</dbReference>
<organism evidence="13 14">
    <name type="scientific">Pikeienuella piscinae</name>
    <dbReference type="NCBI Taxonomy" id="2748098"/>
    <lineage>
        <taxon>Bacteria</taxon>
        <taxon>Pseudomonadati</taxon>
        <taxon>Pseudomonadota</taxon>
        <taxon>Alphaproteobacteria</taxon>
        <taxon>Rhodobacterales</taxon>
        <taxon>Paracoccaceae</taxon>
        <taxon>Pikeienuella</taxon>
    </lineage>
</organism>
<dbReference type="Proteomes" id="UP000503336">
    <property type="component" value="Chromosome"/>
</dbReference>
<comment type="catalytic activity">
    <reaction evidence="8 9">
        <text>4-imidazolone-5-propanoate = trans-urocanate + H2O</text>
        <dbReference type="Rhea" id="RHEA:13101"/>
        <dbReference type="ChEBI" id="CHEBI:15377"/>
        <dbReference type="ChEBI" id="CHEBI:17771"/>
        <dbReference type="ChEBI" id="CHEBI:77893"/>
        <dbReference type="EC" id="4.2.1.49"/>
    </reaction>
</comment>
<gene>
    <name evidence="9" type="primary">hutU</name>
    <name evidence="13" type="ORF">G5B40_19975</name>
</gene>
<dbReference type="KEGG" id="hdh:G5B40_19975"/>
<dbReference type="EMBL" id="CP049056">
    <property type="protein sequence ID" value="QIE57987.1"/>
    <property type="molecule type" value="Genomic_DNA"/>
</dbReference>
<dbReference type="Pfam" id="PF17391">
    <property type="entry name" value="Urocanase_N"/>
    <property type="match status" value="1"/>
</dbReference>
<dbReference type="PIRSF" id="PIRSF001423">
    <property type="entry name" value="Urocanate_hydrat"/>
    <property type="match status" value="1"/>
</dbReference>
<dbReference type="HAMAP" id="MF_00577">
    <property type="entry name" value="HutU"/>
    <property type="match status" value="1"/>
</dbReference>
<dbReference type="PANTHER" id="PTHR12216:SF4">
    <property type="entry name" value="UROCANATE HYDRATASE"/>
    <property type="match status" value="1"/>
</dbReference>
<keyword evidence="9" id="KW-0963">Cytoplasm</keyword>
<dbReference type="UniPathway" id="UPA00379">
    <property type="reaction ID" value="UER00550"/>
</dbReference>
<keyword evidence="14" id="KW-1185">Reference proteome</keyword>
<dbReference type="InterPro" id="IPR055351">
    <property type="entry name" value="Urocanase"/>
</dbReference>
<feature type="binding site" evidence="9">
    <location>
        <begin position="266"/>
        <end position="267"/>
    </location>
    <ligand>
        <name>NAD(+)</name>
        <dbReference type="ChEBI" id="CHEBI:57540"/>
    </ligand>
</feature>
<evidence type="ECO:0000256" key="6">
    <source>
        <dbReference type="ARBA" id="ARBA00023239"/>
    </source>
</evidence>
<dbReference type="EC" id="4.2.1.49" evidence="3 9"/>
<evidence type="ECO:0000259" key="12">
    <source>
        <dbReference type="Pfam" id="PF17392"/>
    </source>
</evidence>
<comment type="similarity">
    <text evidence="2 9">Belongs to the urocanase family.</text>
</comment>
<evidence type="ECO:0000256" key="2">
    <source>
        <dbReference type="ARBA" id="ARBA00007578"/>
    </source>
</evidence>
<dbReference type="InterPro" id="IPR036190">
    <property type="entry name" value="Urocanase_sf"/>
</dbReference>
<dbReference type="Pfam" id="PF01175">
    <property type="entry name" value="Urocanase"/>
    <property type="match status" value="1"/>
</dbReference>
<evidence type="ECO:0000256" key="7">
    <source>
        <dbReference type="ARBA" id="ARBA00031640"/>
    </source>
</evidence>
<dbReference type="PANTHER" id="PTHR12216">
    <property type="entry name" value="UROCANATE HYDRATASE"/>
    <property type="match status" value="1"/>
</dbReference>
<protein>
    <recommendedName>
        <fullName evidence="3 9">Urocanate hydratase</fullName>
        <shortName evidence="9">Urocanase</shortName>
        <ecNumber evidence="3 9">4.2.1.49</ecNumber>
    </recommendedName>
    <alternativeName>
        <fullName evidence="7 9">Imidazolonepropionate hydrolase</fullName>
    </alternativeName>
</protein>
<comment type="cofactor">
    <cofactor evidence="9">
        <name>NAD(+)</name>
        <dbReference type="ChEBI" id="CHEBI:57540"/>
    </cofactor>
    <text evidence="9">Binds 1 NAD(+) per subunit.</text>
</comment>
<feature type="domain" description="Urocanase N-terminal" evidence="11">
    <location>
        <begin position="7"/>
        <end position="130"/>
    </location>
</feature>
<comment type="function">
    <text evidence="9">Catalyzes the conversion of urocanate to 4-imidazolone-5-propionate.</text>
</comment>
<evidence type="ECO:0000259" key="11">
    <source>
        <dbReference type="Pfam" id="PF17391"/>
    </source>
</evidence>
<sequence length="553" mass="58949">MRRGREVKAARGTALRCKGWRQETILRMLENNLENAEDPDNLVIYMSIAKAARNWESFDRIVGALERLETDQTLVMQSGKPVGVFPGQATTPLVVMANGNLVGGWSSDEKRREYEAAGLTITPGMTAGAWQYIGSQGILQGTYETFMSAARKHFGGDLAGRLIVTAGLGGMSGAQPLAGKMAKAATLVVEVDRARIERRIETGYLDDWTDDIEDALARMRQAQERRVGVSLGYLGNVADVLPLLVERGITPDIVTDQTFPDPLKGYVPRGYTVAQAREAQESDPGKLMADAGASVAAHVEAMLTLKGRGALVFEYGNGLRQHAAEAGVTRAFEIGSFVDLFIRPLFCQGIGPFRWIAPSGDAADIDAIDNLIEENFSANAPITQWIRMAREHVKFTGLPARIGWLGYGERSKLALLVNDAVREGRVSAPIAFTRDHLDSGSAALPHRETENMADGSDAISDWPILNALLNCASGADLVAIHGLGGRGVSAGVTVIADGTEDAAARLTRVLDGDTGIGVLRHADAGYEAAKSKAESAGLSATLPPIGAKAESGA</sequence>
<evidence type="ECO:0000313" key="13">
    <source>
        <dbReference type="EMBL" id="QIE57987.1"/>
    </source>
</evidence>
<evidence type="ECO:0000256" key="5">
    <source>
        <dbReference type="ARBA" id="ARBA00023027"/>
    </source>
</evidence>
<keyword evidence="6 9" id="KW-0456">Lyase</keyword>
<feature type="binding site" evidence="9">
    <location>
        <position position="315"/>
    </location>
    <ligand>
        <name>NAD(+)</name>
        <dbReference type="ChEBI" id="CHEBI:57540"/>
    </ligand>
</feature>
<evidence type="ECO:0000256" key="4">
    <source>
        <dbReference type="ARBA" id="ARBA00022808"/>
    </source>
</evidence>
<feature type="binding site" evidence="9">
    <location>
        <position position="485"/>
    </location>
    <ligand>
        <name>NAD(+)</name>
        <dbReference type="ChEBI" id="CHEBI:57540"/>
    </ligand>
</feature>
<evidence type="ECO:0000259" key="10">
    <source>
        <dbReference type="Pfam" id="PF01175"/>
    </source>
</evidence>
<keyword evidence="5 9" id="KW-0520">NAD</keyword>
<dbReference type="GO" id="GO:0016153">
    <property type="term" value="F:urocanate hydratase activity"/>
    <property type="evidence" value="ECO:0007669"/>
    <property type="project" value="UniProtKB-UniRule"/>
</dbReference>
<reference evidence="13 14" key="1">
    <citation type="submission" date="2020-02" db="EMBL/GenBank/DDBJ databases">
        <title>complete genome sequence of Rhodobacteraceae bacterium.</title>
        <authorList>
            <person name="Park J."/>
            <person name="Kim Y.-S."/>
            <person name="Kim K.-H."/>
        </authorList>
    </citation>
    <scope>NUCLEOTIDE SEQUENCE [LARGE SCALE GENOMIC DNA]</scope>
    <source>
        <strain evidence="13 14">RR4-56</strain>
    </source>
</reference>
<proteinExistence type="inferred from homology"/>
<evidence type="ECO:0000256" key="9">
    <source>
        <dbReference type="HAMAP-Rule" id="MF_00577"/>
    </source>
</evidence>
<evidence type="ECO:0000256" key="1">
    <source>
        <dbReference type="ARBA" id="ARBA00004794"/>
    </source>
</evidence>
<dbReference type="InterPro" id="IPR038364">
    <property type="entry name" value="Urocanase_central_sf"/>
</dbReference>
<dbReference type="InterPro" id="IPR035085">
    <property type="entry name" value="Urocanase_Rossmann-like"/>
</dbReference>
<keyword evidence="4 9" id="KW-0369">Histidine metabolism</keyword>
<evidence type="ECO:0000313" key="14">
    <source>
        <dbReference type="Proteomes" id="UP000503336"/>
    </source>
</evidence>
<dbReference type="GO" id="GO:0005737">
    <property type="term" value="C:cytoplasm"/>
    <property type="evidence" value="ECO:0007669"/>
    <property type="project" value="UniProtKB-SubCell"/>
</dbReference>
<name>A0A7M3T7K6_9RHOB</name>
<dbReference type="InterPro" id="IPR035401">
    <property type="entry name" value="Urocanase_C"/>
</dbReference>
<dbReference type="NCBIfam" id="NF003820">
    <property type="entry name" value="PRK05414.1"/>
    <property type="match status" value="1"/>
</dbReference>
<feature type="domain" description="Urocanase Rossmann-like" evidence="10">
    <location>
        <begin position="134"/>
        <end position="339"/>
    </location>
</feature>
<dbReference type="Gene3D" id="3.40.1770.10">
    <property type="entry name" value="Urocanase superfamily"/>
    <property type="match status" value="1"/>
</dbReference>
<dbReference type="GO" id="GO:0019556">
    <property type="term" value="P:L-histidine catabolic process to glutamate and formamide"/>
    <property type="evidence" value="ECO:0007669"/>
    <property type="project" value="UniProtKB-UniPathway"/>
</dbReference>
<comment type="subcellular location">
    <subcellularLocation>
        <location evidence="9">Cytoplasm</location>
    </subcellularLocation>
</comment>
<dbReference type="Gene3D" id="3.40.50.10730">
    <property type="entry name" value="Urocanase like domains"/>
    <property type="match status" value="1"/>
</dbReference>
<dbReference type="GO" id="GO:0019557">
    <property type="term" value="P:L-histidine catabolic process to glutamate and formate"/>
    <property type="evidence" value="ECO:0007669"/>
    <property type="project" value="UniProtKB-UniPathway"/>
</dbReference>
<feature type="domain" description="Urocanase C-terminal" evidence="12">
    <location>
        <begin position="344"/>
        <end position="534"/>
    </location>
</feature>
<dbReference type="InterPro" id="IPR035400">
    <property type="entry name" value="Urocanase_N"/>
</dbReference>
<dbReference type="SUPFAM" id="SSF111326">
    <property type="entry name" value="Urocanase"/>
    <property type="match status" value="1"/>
</dbReference>
<evidence type="ECO:0000256" key="8">
    <source>
        <dbReference type="ARBA" id="ARBA00047623"/>
    </source>
</evidence>
<evidence type="ECO:0000256" key="3">
    <source>
        <dbReference type="ARBA" id="ARBA00011992"/>
    </source>
</evidence>
<accession>A0A7M3T7K6</accession>
<dbReference type="NCBIfam" id="TIGR01228">
    <property type="entry name" value="hutU"/>
    <property type="match status" value="1"/>
</dbReference>
<dbReference type="InterPro" id="IPR023637">
    <property type="entry name" value="Urocanase-like"/>
</dbReference>
<feature type="binding site" evidence="9">
    <location>
        <position position="190"/>
    </location>
    <ligand>
        <name>NAD(+)</name>
        <dbReference type="ChEBI" id="CHEBI:57540"/>
    </ligand>
</feature>
<comment type="caution">
    <text evidence="9">Lacks conserved residue(s) required for the propagation of feature annotation.</text>
</comment>
<feature type="binding site" evidence="9">
    <location>
        <position position="195"/>
    </location>
    <ligand>
        <name>NAD(+)</name>
        <dbReference type="ChEBI" id="CHEBI:57540"/>
    </ligand>
</feature>